<accession>A0A383WCF1</accession>
<feature type="compositionally biased region" description="Acidic residues" evidence="1">
    <location>
        <begin position="68"/>
        <end position="78"/>
    </location>
</feature>
<name>A0A383WCF1_TETOB</name>
<evidence type="ECO:0000313" key="2">
    <source>
        <dbReference type="EMBL" id="SZX75305.1"/>
    </source>
</evidence>
<protein>
    <submittedName>
        <fullName evidence="2">Uncharacterized protein</fullName>
    </submittedName>
</protein>
<dbReference type="EMBL" id="FNXT01001228">
    <property type="protein sequence ID" value="SZX75305.1"/>
    <property type="molecule type" value="Genomic_DNA"/>
</dbReference>
<organism evidence="2 3">
    <name type="scientific">Tetradesmus obliquus</name>
    <name type="common">Green alga</name>
    <name type="synonym">Acutodesmus obliquus</name>
    <dbReference type="NCBI Taxonomy" id="3088"/>
    <lineage>
        <taxon>Eukaryota</taxon>
        <taxon>Viridiplantae</taxon>
        <taxon>Chlorophyta</taxon>
        <taxon>core chlorophytes</taxon>
        <taxon>Chlorophyceae</taxon>
        <taxon>CS clade</taxon>
        <taxon>Sphaeropleales</taxon>
        <taxon>Scenedesmaceae</taxon>
        <taxon>Tetradesmus</taxon>
    </lineage>
</organism>
<reference evidence="2 3" key="1">
    <citation type="submission" date="2016-10" db="EMBL/GenBank/DDBJ databases">
        <authorList>
            <person name="Cai Z."/>
        </authorList>
    </citation>
    <scope>NUCLEOTIDE SEQUENCE [LARGE SCALE GENOMIC DNA]</scope>
</reference>
<gene>
    <name evidence="2" type="ORF">BQ4739_LOCUS15592</name>
</gene>
<evidence type="ECO:0000313" key="3">
    <source>
        <dbReference type="Proteomes" id="UP000256970"/>
    </source>
</evidence>
<keyword evidence="3" id="KW-1185">Reference proteome</keyword>
<proteinExistence type="predicted"/>
<evidence type="ECO:0000256" key="1">
    <source>
        <dbReference type="SAM" id="MobiDB-lite"/>
    </source>
</evidence>
<sequence length="90" mass="9563">MAAVADAGKGAVPGVTKKEARDIFFDMYCQWEGNGESPTDANGCLTDEYLRVRMAEDTFACSGVFPGFDEDEGEDDNDAVPMTKDGGGAK</sequence>
<dbReference type="AlphaFoldDB" id="A0A383WCF1"/>
<feature type="region of interest" description="Disordered" evidence="1">
    <location>
        <begin position="66"/>
        <end position="90"/>
    </location>
</feature>
<dbReference type="Proteomes" id="UP000256970">
    <property type="component" value="Unassembled WGS sequence"/>
</dbReference>